<reference evidence="1 2" key="2">
    <citation type="journal article" date="2016" name="Environ. Microbiol.">
        <title>The revisited genome of Pseudomonas putida KT2440 enlightens its value as a robust metabolic chassis.</title>
        <authorList>
            <person name="Belda E."/>
            <person name="van Heck R.G."/>
            <person name="Lopez-Sanchez M.J."/>
            <person name="Cruveiller S."/>
            <person name="Barbe V."/>
            <person name="Fraser C."/>
            <person name="Klenk H.P."/>
            <person name="Petersen J."/>
            <person name="Morgat A."/>
            <person name="Nikel P.I."/>
            <person name="Vallenet D."/>
            <person name="Rouy Z."/>
            <person name="Sekowska A."/>
            <person name="Martins Dos Santos V.A."/>
            <person name="de Lorenzo V."/>
            <person name="Danchin A."/>
            <person name="Medigue C."/>
        </authorList>
    </citation>
    <scope>NUCLEOTIDE SEQUENCE [LARGE SCALE GENOMIC DNA]</scope>
    <source>
        <strain evidence="2">ATCC 47054 / DSM 6125 / CFBP 8728 / NCIMB 11950 / KT2440</strain>
    </source>
</reference>
<gene>
    <name evidence="1" type="ordered locus">PP_3913</name>
</gene>
<evidence type="ECO:0000313" key="1">
    <source>
        <dbReference type="EMBL" id="AAN69507.2"/>
    </source>
</evidence>
<dbReference type="BioCyc" id="PPUT160488:G1G01-4177-MONOMER"/>
<dbReference type="PaxDb" id="160488-PP_3913"/>
<evidence type="ECO:0000313" key="2">
    <source>
        <dbReference type="Proteomes" id="UP000000556"/>
    </source>
</evidence>
<organism evidence="1 2">
    <name type="scientific">Pseudomonas putida (strain ATCC 47054 / DSM 6125 / CFBP 8728 / NCIMB 11950 / KT2440)</name>
    <dbReference type="NCBI Taxonomy" id="160488"/>
    <lineage>
        <taxon>Bacteria</taxon>
        <taxon>Pseudomonadati</taxon>
        <taxon>Pseudomonadota</taxon>
        <taxon>Gammaproteobacteria</taxon>
        <taxon>Pseudomonadales</taxon>
        <taxon>Pseudomonadaceae</taxon>
        <taxon>Pseudomonas</taxon>
    </lineage>
</organism>
<dbReference type="Proteomes" id="UP000000556">
    <property type="component" value="Chromosome"/>
</dbReference>
<dbReference type="PATRIC" id="fig|160488.4.peg.4168"/>
<dbReference type="KEGG" id="ppu:PP_3913"/>
<dbReference type="EMBL" id="AE015451">
    <property type="protein sequence ID" value="AAN69507.2"/>
    <property type="molecule type" value="Genomic_DNA"/>
</dbReference>
<proteinExistence type="predicted"/>
<protein>
    <submittedName>
        <fullName evidence="1">Uncharacterized protein</fullName>
    </submittedName>
</protein>
<sequence length="225" mass="24725">MPTENKIDCPALHKRMFGYPYGDRVPRTVRMLVTVTAERIPGVEMANPPKAKAGQTYPVWTNSYGAVVAVIGDGARLGLRPAEFEVESWHNLAAEPAPQHPEPIAWMVGTAIWRNKEEAERDAVATGLPMISFGPLADTGEVEALRGAYLRAGEREHELRKELAALRQHKTDYMEAAEETRKALLAQLAELKSSVREFLRIDGISVDGSAARNKALTMLHTALSG</sequence>
<reference evidence="1 2" key="1">
    <citation type="journal article" date="2002" name="Environ. Microbiol.">
        <title>Complete genome sequence and comparative analysis of the metabolically versatile Pseudomonas putida KT2440.</title>
        <authorList>
            <person name="Nelson K.E."/>
            <person name="Weinel C."/>
            <person name="Paulsen I.T."/>
            <person name="Dodson R.J."/>
            <person name="Hilbert H."/>
            <person name="Martins dos Santos V.A."/>
            <person name="Fouts D.E."/>
            <person name="Gill S.R."/>
            <person name="Pop M."/>
            <person name="Holmes M."/>
            <person name="Brinkac L."/>
            <person name="Beanan M."/>
            <person name="DeBoy R.T."/>
            <person name="Daugherty S."/>
            <person name="Kolonay J."/>
            <person name="Madupu R."/>
            <person name="Nelson W."/>
            <person name="White O."/>
            <person name="Peterson J."/>
            <person name="Khouri H."/>
            <person name="Hance I."/>
            <person name="Chris Lee P."/>
            <person name="Holtzapple E."/>
            <person name="Scanlan D."/>
            <person name="Tran K."/>
            <person name="Moazzez A."/>
            <person name="Utterback T."/>
            <person name="Rizzo M."/>
            <person name="Lee K."/>
            <person name="Kosack D."/>
            <person name="Moestl D."/>
            <person name="Wedler H."/>
            <person name="Lauber J."/>
            <person name="Stjepandic D."/>
            <person name="Hoheisel J."/>
            <person name="Straetz M."/>
            <person name="Heim S."/>
            <person name="Kiewitz C."/>
            <person name="Eisen J.A."/>
            <person name="Timmis K.N."/>
            <person name="Dusterhoft A."/>
            <person name="Tummler B."/>
            <person name="Fraser C.M."/>
        </authorList>
    </citation>
    <scope>NUCLEOTIDE SEQUENCE [LARGE SCALE GENOMIC DNA]</scope>
    <source>
        <strain evidence="2">ATCC 47054 / DSM 6125 / CFBP 8728 / NCIMB 11950 / KT2440</strain>
    </source>
</reference>
<dbReference type="STRING" id="160488.PP_3913"/>
<name>Q88G13_PSEPK</name>
<keyword evidence="2" id="KW-1185">Reference proteome</keyword>
<accession>Q88G13</accession>
<dbReference type="RefSeq" id="WP_049587756.1">
    <property type="nucleotide sequence ID" value="NC_002947.4"/>
</dbReference>
<dbReference type="AlphaFoldDB" id="Q88G13"/>
<dbReference type="OrthoDB" id="2376767at2"/>